<organism evidence="1">
    <name type="scientific">marine sediment metagenome</name>
    <dbReference type="NCBI Taxonomy" id="412755"/>
    <lineage>
        <taxon>unclassified sequences</taxon>
        <taxon>metagenomes</taxon>
        <taxon>ecological metagenomes</taxon>
    </lineage>
</organism>
<proteinExistence type="predicted"/>
<accession>X1SCD4</accession>
<reference evidence="1" key="1">
    <citation type="journal article" date="2014" name="Front. Microbiol.">
        <title>High frequency of phylogenetically diverse reductive dehalogenase-homologous genes in deep subseafloor sedimentary metagenomes.</title>
        <authorList>
            <person name="Kawai M."/>
            <person name="Futagami T."/>
            <person name="Toyoda A."/>
            <person name="Takaki Y."/>
            <person name="Nishi S."/>
            <person name="Hori S."/>
            <person name="Arai W."/>
            <person name="Tsubouchi T."/>
            <person name="Morono Y."/>
            <person name="Uchiyama I."/>
            <person name="Ito T."/>
            <person name="Fujiyama A."/>
            <person name="Inagaki F."/>
            <person name="Takami H."/>
        </authorList>
    </citation>
    <scope>NUCLEOTIDE SEQUENCE</scope>
    <source>
        <strain evidence="1">Expedition CK06-06</strain>
    </source>
</reference>
<protein>
    <submittedName>
        <fullName evidence="1">Uncharacterized protein</fullName>
    </submittedName>
</protein>
<feature type="non-terminal residue" evidence="1">
    <location>
        <position position="1"/>
    </location>
</feature>
<evidence type="ECO:0000313" key="1">
    <source>
        <dbReference type="EMBL" id="GAI73070.1"/>
    </source>
</evidence>
<gene>
    <name evidence="1" type="ORF">S12H4_23725</name>
</gene>
<sequence length="29" mass="3454">RKDYITLTRMSSQQKKLAEIFKIEQLLDG</sequence>
<comment type="caution">
    <text evidence="1">The sequence shown here is derived from an EMBL/GenBank/DDBJ whole genome shotgun (WGS) entry which is preliminary data.</text>
</comment>
<dbReference type="AlphaFoldDB" id="X1SCD4"/>
<dbReference type="EMBL" id="BARW01012673">
    <property type="protein sequence ID" value="GAI73070.1"/>
    <property type="molecule type" value="Genomic_DNA"/>
</dbReference>
<name>X1SCD4_9ZZZZ</name>